<keyword evidence="4 6" id="KW-0689">Ribosomal protein</keyword>
<dbReference type="GO" id="GO:0005840">
    <property type="term" value="C:ribosome"/>
    <property type="evidence" value="ECO:0007669"/>
    <property type="project" value="UniProtKB-KW"/>
</dbReference>
<dbReference type="Pfam" id="PF00366">
    <property type="entry name" value="Ribosomal_S17"/>
    <property type="match status" value="1"/>
</dbReference>
<name>A0ABM7EYP3_9FLAO</name>
<keyword evidence="2 6" id="KW-0699">rRNA-binding</keyword>
<protein>
    <recommendedName>
        <fullName evidence="6">Small ribosomal subunit protein uS17</fullName>
    </recommendedName>
</protein>
<dbReference type="HAMAP" id="MF_01345_B">
    <property type="entry name" value="Ribosomal_uS17_B"/>
    <property type="match status" value="1"/>
</dbReference>
<dbReference type="Proteomes" id="UP000217805">
    <property type="component" value="Chromosome"/>
</dbReference>
<dbReference type="RefSeq" id="WP_015429988.1">
    <property type="nucleotide sequence ID" value="NZ_AP014609.1"/>
</dbReference>
<keyword evidence="3 6" id="KW-0694">RNA-binding</keyword>
<dbReference type="InterPro" id="IPR000266">
    <property type="entry name" value="Ribosomal_uS17"/>
</dbReference>
<evidence type="ECO:0000256" key="3">
    <source>
        <dbReference type="ARBA" id="ARBA00022884"/>
    </source>
</evidence>
<comment type="subunit">
    <text evidence="6">Part of the 30S ribosomal subunit.</text>
</comment>
<dbReference type="CDD" id="cd00364">
    <property type="entry name" value="Ribosomal_uS17"/>
    <property type="match status" value="1"/>
</dbReference>
<evidence type="ECO:0000256" key="1">
    <source>
        <dbReference type="ARBA" id="ARBA00010254"/>
    </source>
</evidence>
<sequence length="91" mass="10836">MISQSEKKIRNTRKQRQGIVISDKMNKTVVVYEIKKVKHRYYGKSVTKKKKYMVHDEKNISKNGDKVNIMEIRPVSKRKSWRLVSILKKSD</sequence>
<evidence type="ECO:0000313" key="9">
    <source>
        <dbReference type="Proteomes" id="UP000217805"/>
    </source>
</evidence>
<keyword evidence="9" id="KW-1185">Reference proteome</keyword>
<dbReference type="EMBL" id="AP014609">
    <property type="protein sequence ID" value="BAR92126.1"/>
    <property type="molecule type" value="Genomic_DNA"/>
</dbReference>
<dbReference type="PRINTS" id="PR00973">
    <property type="entry name" value="RIBOSOMALS17"/>
</dbReference>
<evidence type="ECO:0000256" key="7">
    <source>
        <dbReference type="RuleBase" id="RU003872"/>
    </source>
</evidence>
<keyword evidence="5 6" id="KW-0687">Ribonucleoprotein</keyword>
<dbReference type="NCBIfam" id="NF004123">
    <property type="entry name" value="PRK05610.1"/>
    <property type="match status" value="1"/>
</dbReference>
<dbReference type="InterPro" id="IPR019984">
    <property type="entry name" value="Ribosomal_uS17_bact/chlr"/>
</dbReference>
<evidence type="ECO:0000256" key="2">
    <source>
        <dbReference type="ARBA" id="ARBA00022730"/>
    </source>
</evidence>
<accession>A0ABM7EYP3</accession>
<organism evidence="8 9">
    <name type="scientific">Blattabacterium cuenoti BPAY</name>
    <dbReference type="NCBI Taxonomy" id="1457031"/>
    <lineage>
        <taxon>Bacteria</taxon>
        <taxon>Pseudomonadati</taxon>
        <taxon>Bacteroidota</taxon>
        <taxon>Flavobacteriia</taxon>
        <taxon>Flavobacteriales</taxon>
        <taxon>Blattabacteriaceae</taxon>
        <taxon>Blattabacterium</taxon>
    </lineage>
</organism>
<evidence type="ECO:0000256" key="4">
    <source>
        <dbReference type="ARBA" id="ARBA00022980"/>
    </source>
</evidence>
<evidence type="ECO:0000313" key="8">
    <source>
        <dbReference type="EMBL" id="BAR92126.1"/>
    </source>
</evidence>
<gene>
    <name evidence="6 8" type="primary">rpsQ</name>
    <name evidence="8" type="ORF">BPAY_394</name>
</gene>
<dbReference type="InterPro" id="IPR019979">
    <property type="entry name" value="Ribosomal_uS17_CS"/>
</dbReference>
<dbReference type="NCBIfam" id="TIGR03635">
    <property type="entry name" value="uS17_bact"/>
    <property type="match status" value="1"/>
</dbReference>
<dbReference type="InterPro" id="IPR012340">
    <property type="entry name" value="NA-bd_OB-fold"/>
</dbReference>
<comment type="similarity">
    <text evidence="1 6 7">Belongs to the universal ribosomal protein uS17 family.</text>
</comment>
<comment type="function">
    <text evidence="6">One of the primary rRNA binding proteins, it binds specifically to the 5'-end of 16S ribosomal RNA.</text>
</comment>
<proteinExistence type="inferred from homology"/>
<evidence type="ECO:0000256" key="5">
    <source>
        <dbReference type="ARBA" id="ARBA00023274"/>
    </source>
</evidence>
<reference evidence="8 9" key="1">
    <citation type="journal article" date="2015" name="Microbes Environ.">
        <title>An Efficient Strategy Developed for Next-Generation Sequencing of Endosymbiont Genomes Performed Using Crude DNA Isolated from Host Tissues: A Case Study of Blattabacterium cuenoti Inhabiting the Fat Bodies of Cockroaches.</title>
        <authorList>
            <person name="Kinjo Y."/>
            <person name="Saitoh S."/>
            <person name="Tokuda G."/>
        </authorList>
    </citation>
    <scope>NUCLEOTIDE SEQUENCE [LARGE SCALE GENOMIC DNA]</scope>
    <source>
        <strain evidence="8 9">BPAY</strain>
    </source>
</reference>
<evidence type="ECO:0000256" key="6">
    <source>
        <dbReference type="HAMAP-Rule" id="MF_01345"/>
    </source>
</evidence>
<dbReference type="Gene3D" id="2.40.50.140">
    <property type="entry name" value="Nucleic acid-binding proteins"/>
    <property type="match status" value="1"/>
</dbReference>
<dbReference type="PROSITE" id="PS00056">
    <property type="entry name" value="RIBOSOMAL_S17"/>
    <property type="match status" value="1"/>
</dbReference>
<dbReference type="SUPFAM" id="SSF50249">
    <property type="entry name" value="Nucleic acid-binding proteins"/>
    <property type="match status" value="1"/>
</dbReference>
<dbReference type="PANTHER" id="PTHR10744">
    <property type="entry name" value="40S RIBOSOMAL PROTEIN S11 FAMILY MEMBER"/>
    <property type="match status" value="1"/>
</dbReference>
<dbReference type="PANTHER" id="PTHR10744:SF1">
    <property type="entry name" value="SMALL RIBOSOMAL SUBUNIT PROTEIN US17M"/>
    <property type="match status" value="1"/>
</dbReference>